<keyword evidence="9" id="KW-0540">Nuclease</keyword>
<keyword evidence="10" id="KW-0479">Metal-binding</keyword>
<keyword evidence="16" id="KW-0804">Transcription</keyword>
<feature type="region of interest" description="Disordered" evidence="18">
    <location>
        <begin position="175"/>
        <end position="196"/>
    </location>
</feature>
<evidence type="ECO:0000256" key="17">
    <source>
        <dbReference type="ARBA" id="ARBA00023242"/>
    </source>
</evidence>
<feature type="compositionally biased region" description="Low complexity" evidence="18">
    <location>
        <begin position="175"/>
        <end position="188"/>
    </location>
</feature>
<keyword evidence="15" id="KW-0805">Transcription regulation</keyword>
<evidence type="ECO:0000256" key="18">
    <source>
        <dbReference type="SAM" id="MobiDB-lite"/>
    </source>
</evidence>
<dbReference type="GO" id="GO:0005634">
    <property type="term" value="C:nucleus"/>
    <property type="evidence" value="ECO:0007669"/>
    <property type="project" value="UniProtKB-SubCell"/>
</dbReference>
<comment type="similarity">
    <text evidence="5">Belongs to the CCR4/nocturin family.</text>
</comment>
<evidence type="ECO:0000256" key="2">
    <source>
        <dbReference type="ARBA" id="ARBA00001946"/>
    </source>
</evidence>
<keyword evidence="13" id="KW-0269">Exonuclease</keyword>
<dbReference type="PANTHER" id="PTHR12121:SF100">
    <property type="entry name" value="POLY(A)-SPECIFIC RIBONUCLEASE"/>
    <property type="match status" value="1"/>
</dbReference>
<dbReference type="CDD" id="cd09097">
    <property type="entry name" value="Deadenylase_CCR4"/>
    <property type="match status" value="1"/>
</dbReference>
<evidence type="ECO:0000256" key="11">
    <source>
        <dbReference type="ARBA" id="ARBA00022737"/>
    </source>
</evidence>
<dbReference type="AlphaFoldDB" id="A0A9P1IQ22"/>
<evidence type="ECO:0000259" key="19">
    <source>
        <dbReference type="Pfam" id="PF03372"/>
    </source>
</evidence>
<feature type="compositionally biased region" description="Polar residues" evidence="18">
    <location>
        <begin position="1"/>
        <end position="12"/>
    </location>
</feature>
<dbReference type="Gene3D" id="3.60.10.10">
    <property type="entry name" value="Endonuclease/exonuclease/phosphatase"/>
    <property type="match status" value="1"/>
</dbReference>
<keyword evidence="7" id="KW-0963">Cytoplasm</keyword>
<proteinExistence type="inferred from homology"/>
<comment type="subcellular location">
    <subcellularLocation>
        <location evidence="4">Cytoplasm</location>
    </subcellularLocation>
    <subcellularLocation>
        <location evidence="3">Nucleus</location>
    </subcellularLocation>
</comment>
<feature type="compositionally biased region" description="Basic and acidic residues" evidence="18">
    <location>
        <begin position="28"/>
        <end position="39"/>
    </location>
</feature>
<evidence type="ECO:0000256" key="5">
    <source>
        <dbReference type="ARBA" id="ARBA00010774"/>
    </source>
</evidence>
<dbReference type="EC" id="3.1.13.4" evidence="6"/>
<evidence type="ECO:0000313" key="21">
    <source>
        <dbReference type="Proteomes" id="UP001152747"/>
    </source>
</evidence>
<evidence type="ECO:0000256" key="8">
    <source>
        <dbReference type="ARBA" id="ARBA00022614"/>
    </source>
</evidence>
<accession>A0A9P1IQ22</accession>
<feature type="region of interest" description="Disordered" evidence="18">
    <location>
        <begin position="1"/>
        <end position="20"/>
    </location>
</feature>
<dbReference type="InterPro" id="IPR050410">
    <property type="entry name" value="CCR4/nocturin_mRNA_transcr"/>
</dbReference>
<sequence length="628" mass="71675">MEHEGSTSSRRNSNGKRFVRRARRWAELQQRRQEKKQLEESTSLPKEQKWRVPDPPNVYDYVEMATMGSGVVLIDEHHNYSLVTAEESRKPHLGPRRSYPCTVLHPRRHYGFAPPPNYHYYTEAINEYGNPTFISVYQTGPQITVYNNNNNNNTRRTVSTSEDSLSLITHDLSNTSISDSSSSPTTSSSEEELFGGRAPRLGGKLFISKPLYIPPDFIVNTAPPPERSWVMLRHADPERPIATFTALCYNVLCDKYATVNQYSYCPSWALNWEYRKTLILKEIRTYEADIITLQEVETEQFRTLFQPELKNLGYYGIFTPKSRAKTMHEEERKYVDGCAIFWKTDKFELERQHVIEFTSLAMKKASNSENMLNRVMPKDNIALCAVLKIKDNVYANIPGRVNNIPVNDNVVGNPLVVCTAHIHWDPEFCDVKLVQTMMLANEVSRLLDDVSKKFQIQTQQCPVLICGDLNSLPDSGVFEYLSRGQISRKHMDLKLFREDPCLEKFTTSTDPNLITHPLRLDSAIDQLAIPFTNYTLDFKGMIDYIFSTPQSLARLGVLGSFDKSWIHNNKILGFPHPHVPSDHIPIMAQYAIIPTSHQRAPPPPQTSSTNSYSGVIGGGLPSHHSFLR</sequence>
<keyword evidence="21" id="KW-1185">Reference proteome</keyword>
<name>A0A9P1IQ22_9PELO</name>
<reference evidence="20" key="1">
    <citation type="submission" date="2022-11" db="EMBL/GenBank/DDBJ databases">
        <authorList>
            <person name="Kikuchi T."/>
        </authorList>
    </citation>
    <scope>NUCLEOTIDE SEQUENCE</scope>
    <source>
        <strain evidence="20">PS1010</strain>
    </source>
</reference>
<evidence type="ECO:0000256" key="14">
    <source>
        <dbReference type="ARBA" id="ARBA00022842"/>
    </source>
</evidence>
<keyword evidence="11" id="KW-0677">Repeat</keyword>
<dbReference type="GO" id="GO:0004535">
    <property type="term" value="F:poly(A)-specific ribonuclease activity"/>
    <property type="evidence" value="ECO:0007669"/>
    <property type="project" value="UniProtKB-EC"/>
</dbReference>
<dbReference type="EMBL" id="CANHGI010000004">
    <property type="protein sequence ID" value="CAI5447297.1"/>
    <property type="molecule type" value="Genomic_DNA"/>
</dbReference>
<evidence type="ECO:0000256" key="15">
    <source>
        <dbReference type="ARBA" id="ARBA00023015"/>
    </source>
</evidence>
<gene>
    <name evidence="20" type="ORF">CAMP_LOCUS9934</name>
</gene>
<dbReference type="SUPFAM" id="SSF56219">
    <property type="entry name" value="DNase I-like"/>
    <property type="match status" value="1"/>
</dbReference>
<evidence type="ECO:0000313" key="20">
    <source>
        <dbReference type="EMBL" id="CAI5447297.1"/>
    </source>
</evidence>
<evidence type="ECO:0000256" key="13">
    <source>
        <dbReference type="ARBA" id="ARBA00022839"/>
    </source>
</evidence>
<dbReference type="FunFam" id="3.60.10.10:FF:000002">
    <property type="entry name" value="CCR4-NOT transcription complex subunit 6 like"/>
    <property type="match status" value="1"/>
</dbReference>
<dbReference type="GO" id="GO:0005737">
    <property type="term" value="C:cytoplasm"/>
    <property type="evidence" value="ECO:0007669"/>
    <property type="project" value="UniProtKB-SubCell"/>
</dbReference>
<evidence type="ECO:0000256" key="1">
    <source>
        <dbReference type="ARBA" id="ARBA00001663"/>
    </source>
</evidence>
<feature type="region of interest" description="Disordered" evidence="18">
    <location>
        <begin position="28"/>
        <end position="52"/>
    </location>
</feature>
<dbReference type="GO" id="GO:0046872">
    <property type="term" value="F:metal ion binding"/>
    <property type="evidence" value="ECO:0007669"/>
    <property type="project" value="UniProtKB-KW"/>
</dbReference>
<evidence type="ECO:0000256" key="3">
    <source>
        <dbReference type="ARBA" id="ARBA00004123"/>
    </source>
</evidence>
<comment type="caution">
    <text evidence="20">The sequence shown here is derived from an EMBL/GenBank/DDBJ whole genome shotgun (WGS) entry which is preliminary data.</text>
</comment>
<dbReference type="PANTHER" id="PTHR12121">
    <property type="entry name" value="CARBON CATABOLITE REPRESSOR PROTEIN 4"/>
    <property type="match status" value="1"/>
</dbReference>
<keyword evidence="17" id="KW-0539">Nucleus</keyword>
<evidence type="ECO:0000256" key="9">
    <source>
        <dbReference type="ARBA" id="ARBA00022722"/>
    </source>
</evidence>
<dbReference type="InterPro" id="IPR036691">
    <property type="entry name" value="Endo/exonu/phosph_ase_sf"/>
</dbReference>
<evidence type="ECO:0000256" key="12">
    <source>
        <dbReference type="ARBA" id="ARBA00022801"/>
    </source>
</evidence>
<evidence type="ECO:0000256" key="10">
    <source>
        <dbReference type="ARBA" id="ARBA00022723"/>
    </source>
</evidence>
<comment type="cofactor">
    <cofactor evidence="2">
        <name>Mg(2+)</name>
        <dbReference type="ChEBI" id="CHEBI:18420"/>
    </cofactor>
</comment>
<feature type="domain" description="Endonuclease/exonuclease/phosphatase" evidence="19">
    <location>
        <begin position="249"/>
        <end position="583"/>
    </location>
</feature>
<dbReference type="Proteomes" id="UP001152747">
    <property type="component" value="Unassembled WGS sequence"/>
</dbReference>
<dbReference type="OrthoDB" id="428734at2759"/>
<comment type="catalytic activity">
    <reaction evidence="1">
        <text>Exonucleolytic cleavage of poly(A) to 5'-AMP.</text>
        <dbReference type="EC" id="3.1.13.4"/>
    </reaction>
</comment>
<evidence type="ECO:0000256" key="7">
    <source>
        <dbReference type="ARBA" id="ARBA00022490"/>
    </source>
</evidence>
<evidence type="ECO:0000256" key="16">
    <source>
        <dbReference type="ARBA" id="ARBA00023163"/>
    </source>
</evidence>
<evidence type="ECO:0000256" key="4">
    <source>
        <dbReference type="ARBA" id="ARBA00004496"/>
    </source>
</evidence>
<keyword evidence="14" id="KW-0460">Magnesium</keyword>
<dbReference type="InterPro" id="IPR005135">
    <property type="entry name" value="Endo/exonuclease/phosphatase"/>
</dbReference>
<organism evidence="20 21">
    <name type="scientific">Caenorhabditis angaria</name>
    <dbReference type="NCBI Taxonomy" id="860376"/>
    <lineage>
        <taxon>Eukaryota</taxon>
        <taxon>Metazoa</taxon>
        <taxon>Ecdysozoa</taxon>
        <taxon>Nematoda</taxon>
        <taxon>Chromadorea</taxon>
        <taxon>Rhabditida</taxon>
        <taxon>Rhabditina</taxon>
        <taxon>Rhabditomorpha</taxon>
        <taxon>Rhabditoidea</taxon>
        <taxon>Rhabditidae</taxon>
        <taxon>Peloderinae</taxon>
        <taxon>Caenorhabditis</taxon>
    </lineage>
</organism>
<keyword evidence="8" id="KW-0433">Leucine-rich repeat</keyword>
<dbReference type="Pfam" id="PF03372">
    <property type="entry name" value="Exo_endo_phos"/>
    <property type="match status" value="1"/>
</dbReference>
<protein>
    <recommendedName>
        <fullName evidence="6">poly(A)-specific ribonuclease</fullName>
        <ecNumber evidence="6">3.1.13.4</ecNumber>
    </recommendedName>
</protein>
<evidence type="ECO:0000256" key="6">
    <source>
        <dbReference type="ARBA" id="ARBA00012161"/>
    </source>
</evidence>
<keyword evidence="12" id="KW-0378">Hydrolase</keyword>